<dbReference type="PROSITE" id="PS50943">
    <property type="entry name" value="HTH_CROC1"/>
    <property type="match status" value="1"/>
</dbReference>
<accession>A0A2N6PJQ1</accession>
<dbReference type="CDD" id="cd00093">
    <property type="entry name" value="HTH_XRE"/>
    <property type="match status" value="1"/>
</dbReference>
<dbReference type="SUPFAM" id="SSF47413">
    <property type="entry name" value="lambda repressor-like DNA-binding domains"/>
    <property type="match status" value="1"/>
</dbReference>
<keyword evidence="5" id="KW-1185">Reference proteome</keyword>
<evidence type="ECO:0000256" key="1">
    <source>
        <dbReference type="SAM" id="MobiDB-lite"/>
    </source>
</evidence>
<evidence type="ECO:0000313" key="6">
    <source>
        <dbReference type="Proteomes" id="UP000549517"/>
    </source>
</evidence>
<organism evidence="4 5">
    <name type="scientific">Brevibacterium luteolum</name>
    <dbReference type="NCBI Taxonomy" id="199591"/>
    <lineage>
        <taxon>Bacteria</taxon>
        <taxon>Bacillati</taxon>
        <taxon>Actinomycetota</taxon>
        <taxon>Actinomycetes</taxon>
        <taxon>Micrococcales</taxon>
        <taxon>Brevibacteriaceae</taxon>
        <taxon>Brevibacterium</taxon>
    </lineage>
</organism>
<name>A0A2N6PJQ1_9MICO</name>
<dbReference type="Proteomes" id="UP000235703">
    <property type="component" value="Unassembled WGS sequence"/>
</dbReference>
<dbReference type="GO" id="GO:0003677">
    <property type="term" value="F:DNA binding"/>
    <property type="evidence" value="ECO:0007669"/>
    <property type="project" value="InterPro"/>
</dbReference>
<proteinExistence type="predicted"/>
<evidence type="ECO:0000313" key="4">
    <source>
        <dbReference type="EMBL" id="PMB98922.1"/>
    </source>
</evidence>
<dbReference type="InterPro" id="IPR010982">
    <property type="entry name" value="Lambda_DNA-bd_dom_sf"/>
</dbReference>
<gene>
    <name evidence="4" type="ORF">CJ198_03790</name>
    <name evidence="3" type="ORF">HLA91_00205</name>
</gene>
<dbReference type="InterPro" id="IPR010744">
    <property type="entry name" value="Phage_CI_N"/>
</dbReference>
<feature type="domain" description="HTH cro/C1-type" evidence="2">
    <location>
        <begin position="12"/>
        <end position="66"/>
    </location>
</feature>
<comment type="caution">
    <text evidence="4">The sequence shown here is derived from an EMBL/GenBank/DDBJ whole genome shotgun (WGS) entry which is preliminary data.</text>
</comment>
<dbReference type="AlphaFoldDB" id="A0A2N6PJQ1"/>
<dbReference type="Gene3D" id="1.10.260.40">
    <property type="entry name" value="lambda repressor-like DNA-binding domains"/>
    <property type="match status" value="1"/>
</dbReference>
<dbReference type="EMBL" id="PNFZ01000002">
    <property type="protein sequence ID" value="PMB98922.1"/>
    <property type="molecule type" value="Genomic_DNA"/>
</dbReference>
<reference evidence="3 6" key="2">
    <citation type="submission" date="2020-05" db="EMBL/GenBank/DDBJ databases">
        <title>MicrobeNet Type strains.</title>
        <authorList>
            <person name="Nicholson A.C."/>
        </authorList>
    </citation>
    <scope>NUCLEOTIDE SEQUENCE [LARGE SCALE GENOMIC DNA]</scope>
    <source>
        <strain evidence="3 6">CCUG 46604</strain>
    </source>
</reference>
<dbReference type="EMBL" id="JABEMC010000001">
    <property type="protein sequence ID" value="NNG77804.1"/>
    <property type="molecule type" value="Genomic_DNA"/>
</dbReference>
<dbReference type="Proteomes" id="UP000549517">
    <property type="component" value="Unassembled WGS sequence"/>
</dbReference>
<dbReference type="OrthoDB" id="5122463at2"/>
<protein>
    <submittedName>
        <fullName evidence="3">Helix-turn-helix transcriptional regulator</fullName>
    </submittedName>
    <submittedName>
        <fullName evidence="4">XRE family transcriptional regulator</fullName>
    </submittedName>
</protein>
<dbReference type="Pfam" id="PF07022">
    <property type="entry name" value="Phage_CI_repr"/>
    <property type="match status" value="1"/>
</dbReference>
<reference evidence="4 5" key="1">
    <citation type="submission" date="2017-09" db="EMBL/GenBank/DDBJ databases">
        <title>Bacterial strain isolated from the female urinary microbiota.</title>
        <authorList>
            <person name="Thomas-White K."/>
            <person name="Kumar N."/>
            <person name="Forster S."/>
            <person name="Putonti C."/>
            <person name="Lawley T."/>
            <person name="Wolfe A.J."/>
        </authorList>
    </citation>
    <scope>NUCLEOTIDE SEQUENCE [LARGE SCALE GENOMIC DNA]</scope>
    <source>
        <strain evidence="4 5">UMB0680</strain>
    </source>
</reference>
<dbReference type="InterPro" id="IPR001387">
    <property type="entry name" value="Cro/C1-type_HTH"/>
</dbReference>
<evidence type="ECO:0000259" key="2">
    <source>
        <dbReference type="PROSITE" id="PS50943"/>
    </source>
</evidence>
<dbReference type="SMART" id="SM00530">
    <property type="entry name" value="HTH_XRE"/>
    <property type="match status" value="1"/>
</dbReference>
<sequence length="100" mass="11073">MARLQFTRGDRLAKSLSAAGLSSQEMAQHLGVSRNTISNWLNDRTSPRRAELILWAMRTQVPLEWIETGELKNRRPDGPDGGSSGDSRATRDSNPQPSDP</sequence>
<feature type="compositionally biased region" description="Basic and acidic residues" evidence="1">
    <location>
        <begin position="69"/>
        <end position="78"/>
    </location>
</feature>
<dbReference type="GO" id="GO:0045892">
    <property type="term" value="P:negative regulation of DNA-templated transcription"/>
    <property type="evidence" value="ECO:0007669"/>
    <property type="project" value="InterPro"/>
</dbReference>
<evidence type="ECO:0000313" key="5">
    <source>
        <dbReference type="Proteomes" id="UP000235703"/>
    </source>
</evidence>
<feature type="region of interest" description="Disordered" evidence="1">
    <location>
        <begin position="67"/>
        <end position="100"/>
    </location>
</feature>
<evidence type="ECO:0000313" key="3">
    <source>
        <dbReference type="EMBL" id="NNG77804.1"/>
    </source>
</evidence>